<accession>A0A420V5E4</accession>
<gene>
    <name evidence="2" type="ORF">SFRA_011675</name>
</gene>
<dbReference type="InterPro" id="IPR047262">
    <property type="entry name" value="PRX-like1"/>
</dbReference>
<dbReference type="OrthoDB" id="9809746at2"/>
<dbReference type="PROSITE" id="PS51352">
    <property type="entry name" value="THIOREDOXIN_2"/>
    <property type="match status" value="1"/>
</dbReference>
<reference evidence="2 3" key="1">
    <citation type="journal article" date="2014" name="Genome Announc.">
        <title>Draft Genome Sequence of Streptomyces fradiae ATCC 19609, a Strain Highly Sensitive to Antibiotics.</title>
        <authorList>
            <person name="Bekker O.B."/>
            <person name="Klimina K.M."/>
            <person name="Vatlin A.A."/>
            <person name="Zakharevich N.V."/>
            <person name="Kasianov A.S."/>
            <person name="Danilenko V.N."/>
        </authorList>
    </citation>
    <scope>NUCLEOTIDE SEQUENCE [LARGE SCALE GENOMIC DNA]</scope>
    <source>
        <strain evidence="2 3">ATCC 19609</strain>
    </source>
</reference>
<dbReference type="EMBL" id="JNAD02000004">
    <property type="protein sequence ID" value="RKM96678.1"/>
    <property type="molecule type" value="Genomic_DNA"/>
</dbReference>
<dbReference type="CDD" id="cd02969">
    <property type="entry name" value="PRX_like1"/>
    <property type="match status" value="1"/>
</dbReference>
<dbReference type="InterPro" id="IPR036249">
    <property type="entry name" value="Thioredoxin-like_sf"/>
</dbReference>
<dbReference type="PANTHER" id="PTHR43640">
    <property type="entry name" value="OS07G0260300 PROTEIN"/>
    <property type="match status" value="1"/>
</dbReference>
<feature type="domain" description="Thioredoxin" evidence="1">
    <location>
        <begin position="8"/>
        <end position="161"/>
    </location>
</feature>
<dbReference type="InterPro" id="IPR000866">
    <property type="entry name" value="AhpC/TSA"/>
</dbReference>
<dbReference type="SUPFAM" id="SSF52833">
    <property type="entry name" value="Thioredoxin-like"/>
    <property type="match status" value="1"/>
</dbReference>
<evidence type="ECO:0000313" key="2">
    <source>
        <dbReference type="EMBL" id="RKM96678.1"/>
    </source>
</evidence>
<sequence length="186" mass="20065">MPVSSFMVPLGTPAPDFALPSLDGRTVRRADFAGAPALLVAFMSNHCPFVRHLEKHFGELVAEFPRLAAVAVCSNDTGVAPDDGPDGLRDQVGRTRWDFPYLLDTGQRAALAYRAACTPDFFLYDADDRLVYRGSFDDSTPGNGRPVTGARLRTAVEQVLAGLPVPEPHHPSMGCSIKWSPGNEPA</sequence>
<organism evidence="2 3">
    <name type="scientific">Streptomyces xinghaiensis</name>
    <dbReference type="NCBI Taxonomy" id="1038928"/>
    <lineage>
        <taxon>Bacteria</taxon>
        <taxon>Bacillati</taxon>
        <taxon>Actinomycetota</taxon>
        <taxon>Actinomycetes</taxon>
        <taxon>Kitasatosporales</taxon>
        <taxon>Streptomycetaceae</taxon>
        <taxon>Streptomyces</taxon>
    </lineage>
</organism>
<dbReference type="GO" id="GO:0016209">
    <property type="term" value="F:antioxidant activity"/>
    <property type="evidence" value="ECO:0007669"/>
    <property type="project" value="InterPro"/>
</dbReference>
<name>A0A420V5E4_9ACTN</name>
<keyword evidence="3" id="KW-1185">Reference proteome</keyword>
<dbReference type="RefSeq" id="WP_043472541.1">
    <property type="nucleotide sequence ID" value="NZ_CP134822.1"/>
</dbReference>
<proteinExistence type="predicted"/>
<protein>
    <submittedName>
        <fullName evidence="2">Thioredoxin family protein</fullName>
    </submittedName>
</protein>
<evidence type="ECO:0000313" key="3">
    <source>
        <dbReference type="Proteomes" id="UP000028058"/>
    </source>
</evidence>
<evidence type="ECO:0000259" key="1">
    <source>
        <dbReference type="PROSITE" id="PS51352"/>
    </source>
</evidence>
<dbReference type="GO" id="GO:0016491">
    <property type="term" value="F:oxidoreductase activity"/>
    <property type="evidence" value="ECO:0007669"/>
    <property type="project" value="InterPro"/>
</dbReference>
<dbReference type="InterPro" id="IPR013766">
    <property type="entry name" value="Thioredoxin_domain"/>
</dbReference>
<dbReference type="Gene3D" id="3.40.30.10">
    <property type="entry name" value="Glutaredoxin"/>
    <property type="match status" value="1"/>
</dbReference>
<dbReference type="Pfam" id="PF00578">
    <property type="entry name" value="AhpC-TSA"/>
    <property type="match status" value="1"/>
</dbReference>
<comment type="caution">
    <text evidence="2">The sequence shown here is derived from an EMBL/GenBank/DDBJ whole genome shotgun (WGS) entry which is preliminary data.</text>
</comment>
<dbReference type="AlphaFoldDB" id="A0A420V5E4"/>
<dbReference type="Proteomes" id="UP000028058">
    <property type="component" value="Unassembled WGS sequence"/>
</dbReference>
<dbReference type="PANTHER" id="PTHR43640:SF1">
    <property type="entry name" value="THIOREDOXIN-DEPENDENT PEROXIREDOXIN"/>
    <property type="match status" value="1"/>
</dbReference>